<organism evidence="4 5">
    <name type="scientific">Veillonella criceti</name>
    <dbReference type="NCBI Taxonomy" id="103891"/>
    <lineage>
        <taxon>Bacteria</taxon>
        <taxon>Bacillati</taxon>
        <taxon>Bacillota</taxon>
        <taxon>Negativicutes</taxon>
        <taxon>Veillonellales</taxon>
        <taxon>Veillonellaceae</taxon>
        <taxon>Veillonella</taxon>
    </lineage>
</organism>
<dbReference type="GO" id="GO:0016787">
    <property type="term" value="F:hydrolase activity"/>
    <property type="evidence" value="ECO:0007669"/>
    <property type="project" value="UniProtKB-KW"/>
</dbReference>
<dbReference type="RefSeq" id="WP_115310459.1">
    <property type="nucleotide sequence ID" value="NZ_UHIO01000001.1"/>
</dbReference>
<dbReference type="OrthoDB" id="9805728at2"/>
<evidence type="ECO:0000313" key="5">
    <source>
        <dbReference type="Proteomes" id="UP000255367"/>
    </source>
</evidence>
<dbReference type="SUPFAM" id="SSF56281">
    <property type="entry name" value="Metallo-hydrolase/oxidoreductase"/>
    <property type="match status" value="1"/>
</dbReference>
<dbReference type="EMBL" id="UHIO01000001">
    <property type="protein sequence ID" value="SUP43724.1"/>
    <property type="molecule type" value="Genomic_DNA"/>
</dbReference>
<evidence type="ECO:0000313" key="4">
    <source>
        <dbReference type="EMBL" id="SUP43724.1"/>
    </source>
</evidence>
<reference evidence="4 5" key="1">
    <citation type="submission" date="2018-06" db="EMBL/GenBank/DDBJ databases">
        <authorList>
            <consortium name="Pathogen Informatics"/>
            <person name="Doyle S."/>
        </authorList>
    </citation>
    <scope>NUCLEOTIDE SEQUENCE [LARGE SCALE GENOMIC DNA]</scope>
    <source>
        <strain evidence="4 5">NCTC12020</strain>
    </source>
</reference>
<evidence type="ECO:0000259" key="3">
    <source>
        <dbReference type="Pfam" id="PF12706"/>
    </source>
</evidence>
<proteinExistence type="predicted"/>
<sequence length="286" mass="31457">MKLKKIGASLLAAAVLTTWGFTASADSSYEHIRNATGKLTYNDTTILIDPFFAAKNSHPGFEGSFNETQRMPLVDLPMSIDEILKDVDAVVVTHTHLDHWDDVAAQSIDKNIPIYVQHTDDQRLIQKQGFKDVRVLSESATFGGVTMTHRNGSHGTEEMYENKALGANLGEAMGVVFSMPNEKTVYLVGDTVWTAEVTKSINKYNPDVMIMNTGYAKVLGYEDSIIMGTEDVGKAANLAPNAKILTVHMDTVNHTATSRKDMKKYVDGMKLNDQVVIPEDGETVNL</sequence>
<dbReference type="Gene3D" id="3.60.15.10">
    <property type="entry name" value="Ribonuclease Z/Hydroxyacylglutathione hydrolase-like"/>
    <property type="match status" value="1"/>
</dbReference>
<dbReference type="InterPro" id="IPR036866">
    <property type="entry name" value="RibonucZ/Hydroxyglut_hydro"/>
</dbReference>
<protein>
    <submittedName>
        <fullName evidence="4">Metal-dependent hydrolase</fullName>
    </submittedName>
</protein>
<gene>
    <name evidence="4" type="ORF">NCTC12020_01305</name>
</gene>
<keyword evidence="2" id="KW-0732">Signal</keyword>
<keyword evidence="5" id="KW-1185">Reference proteome</keyword>
<evidence type="ECO:0000256" key="2">
    <source>
        <dbReference type="SAM" id="SignalP"/>
    </source>
</evidence>
<dbReference type="Pfam" id="PF12706">
    <property type="entry name" value="Lactamase_B_2"/>
    <property type="match status" value="1"/>
</dbReference>
<keyword evidence="1 4" id="KW-0378">Hydrolase</keyword>
<name>A0A380NMS5_9FIRM</name>
<dbReference type="PANTHER" id="PTHR43546">
    <property type="entry name" value="UPF0173 METAL-DEPENDENT HYDROLASE MJ1163-RELATED"/>
    <property type="match status" value="1"/>
</dbReference>
<dbReference type="InterPro" id="IPR001279">
    <property type="entry name" value="Metallo-B-lactamas"/>
</dbReference>
<dbReference type="InterPro" id="IPR050114">
    <property type="entry name" value="UPF0173_UPF0282_UlaG_hydrolase"/>
</dbReference>
<feature type="domain" description="Metallo-beta-lactamase" evidence="3">
    <location>
        <begin position="44"/>
        <end position="249"/>
    </location>
</feature>
<dbReference type="PANTHER" id="PTHR43546:SF9">
    <property type="entry name" value="L-ASCORBATE-6-PHOSPHATE LACTONASE ULAG-RELATED"/>
    <property type="match status" value="1"/>
</dbReference>
<dbReference type="Proteomes" id="UP000255367">
    <property type="component" value="Unassembled WGS sequence"/>
</dbReference>
<evidence type="ECO:0000256" key="1">
    <source>
        <dbReference type="ARBA" id="ARBA00022801"/>
    </source>
</evidence>
<dbReference type="AlphaFoldDB" id="A0A380NMS5"/>
<feature type="signal peptide" evidence="2">
    <location>
        <begin position="1"/>
        <end position="25"/>
    </location>
</feature>
<accession>A0A380NMS5</accession>
<feature type="chain" id="PRO_5016772903" evidence="2">
    <location>
        <begin position="26"/>
        <end position="286"/>
    </location>
</feature>